<evidence type="ECO:0000259" key="10">
    <source>
        <dbReference type="Pfam" id="PF26002"/>
    </source>
</evidence>
<dbReference type="Gene3D" id="2.40.50.100">
    <property type="match status" value="1"/>
</dbReference>
<keyword evidence="6" id="KW-0812">Transmembrane</keyword>
<dbReference type="InterPro" id="IPR050739">
    <property type="entry name" value="MFP"/>
</dbReference>
<dbReference type="Pfam" id="PF26002">
    <property type="entry name" value="Beta-barrel_AprE"/>
    <property type="match status" value="1"/>
</dbReference>
<evidence type="ECO:0000256" key="1">
    <source>
        <dbReference type="ARBA" id="ARBA00004377"/>
    </source>
</evidence>
<evidence type="ECO:0000259" key="9">
    <source>
        <dbReference type="Pfam" id="PF25994"/>
    </source>
</evidence>
<name>A0A2W5MZF1_9BACT</name>
<dbReference type="GO" id="GO:0005886">
    <property type="term" value="C:plasma membrane"/>
    <property type="evidence" value="ECO:0007669"/>
    <property type="project" value="UniProtKB-SubCell"/>
</dbReference>
<feature type="domain" description="AprE-like long alpha-helical hairpin" evidence="9">
    <location>
        <begin position="105"/>
        <end position="277"/>
    </location>
</feature>
<evidence type="ECO:0000256" key="4">
    <source>
        <dbReference type="ARBA" id="ARBA00022475"/>
    </source>
</evidence>
<dbReference type="SUPFAM" id="SSF56954">
    <property type="entry name" value="Outer membrane efflux proteins (OEP)"/>
    <property type="match status" value="1"/>
</dbReference>
<dbReference type="InterPro" id="IPR058781">
    <property type="entry name" value="HH_AprE-like"/>
</dbReference>
<keyword evidence="7" id="KW-1133">Transmembrane helix</keyword>
<dbReference type="SUPFAM" id="SSF111369">
    <property type="entry name" value="HlyD-like secretion proteins"/>
    <property type="match status" value="1"/>
</dbReference>
<evidence type="ECO:0000256" key="3">
    <source>
        <dbReference type="ARBA" id="ARBA00022448"/>
    </source>
</evidence>
<organism evidence="11 12">
    <name type="scientific">Micavibrio aeruginosavorus</name>
    <dbReference type="NCBI Taxonomy" id="349221"/>
    <lineage>
        <taxon>Bacteria</taxon>
        <taxon>Pseudomonadati</taxon>
        <taxon>Bdellovibrionota</taxon>
        <taxon>Bdellovibrionia</taxon>
        <taxon>Bdellovibrionales</taxon>
        <taxon>Pseudobdellovibrionaceae</taxon>
        <taxon>Micavibrio</taxon>
    </lineage>
</organism>
<dbReference type="PRINTS" id="PR01490">
    <property type="entry name" value="RTXTOXIND"/>
</dbReference>
<accession>A0A2W5MZF1</accession>
<dbReference type="Pfam" id="PF25994">
    <property type="entry name" value="HH_AprE"/>
    <property type="match status" value="1"/>
</dbReference>
<comment type="caution">
    <text evidence="11">The sequence shown here is derived from an EMBL/GenBank/DDBJ whole genome shotgun (WGS) entry which is preliminary data.</text>
</comment>
<gene>
    <name evidence="11" type="ORF">DI551_04685</name>
</gene>
<comment type="similarity">
    <text evidence="2">Belongs to the membrane fusion protein (MFP) (TC 8.A.1) family.</text>
</comment>
<comment type="subcellular location">
    <subcellularLocation>
        <location evidence="1">Cell inner membrane</location>
        <topology evidence="1">Single-pass membrane protein</topology>
    </subcellularLocation>
</comment>
<evidence type="ECO:0000256" key="8">
    <source>
        <dbReference type="ARBA" id="ARBA00023136"/>
    </source>
</evidence>
<evidence type="ECO:0000256" key="7">
    <source>
        <dbReference type="ARBA" id="ARBA00022989"/>
    </source>
</evidence>
<evidence type="ECO:0000256" key="2">
    <source>
        <dbReference type="ARBA" id="ARBA00009477"/>
    </source>
</evidence>
<dbReference type="PANTHER" id="PTHR30386:SF26">
    <property type="entry name" value="TRANSPORT PROTEIN COMB"/>
    <property type="match status" value="1"/>
</dbReference>
<evidence type="ECO:0000256" key="5">
    <source>
        <dbReference type="ARBA" id="ARBA00022519"/>
    </source>
</evidence>
<dbReference type="Proteomes" id="UP000249417">
    <property type="component" value="Unassembled WGS sequence"/>
</dbReference>
<dbReference type="PROSITE" id="PS00543">
    <property type="entry name" value="HLYD_FAMILY"/>
    <property type="match status" value="1"/>
</dbReference>
<reference evidence="11 12" key="1">
    <citation type="submission" date="2017-08" db="EMBL/GenBank/DDBJ databases">
        <title>Infants hospitalized years apart are colonized by the same room-sourced microbial strains.</title>
        <authorList>
            <person name="Brooks B."/>
            <person name="Olm M.R."/>
            <person name="Firek B.A."/>
            <person name="Baker R."/>
            <person name="Thomas B.C."/>
            <person name="Morowitz M.J."/>
            <person name="Banfield J.F."/>
        </authorList>
    </citation>
    <scope>NUCLEOTIDE SEQUENCE [LARGE SCALE GENOMIC DNA]</scope>
    <source>
        <strain evidence="11">S2_005_002_R2_29</strain>
    </source>
</reference>
<dbReference type="AlphaFoldDB" id="A0A2W5MZF1"/>
<dbReference type="GO" id="GO:0009306">
    <property type="term" value="P:protein secretion"/>
    <property type="evidence" value="ECO:0007669"/>
    <property type="project" value="InterPro"/>
</dbReference>
<evidence type="ECO:0000313" key="12">
    <source>
        <dbReference type="Proteomes" id="UP000249417"/>
    </source>
</evidence>
<dbReference type="InterPro" id="IPR058982">
    <property type="entry name" value="Beta-barrel_AprE"/>
</dbReference>
<dbReference type="Gene3D" id="2.40.30.170">
    <property type="match status" value="1"/>
</dbReference>
<proteinExistence type="inferred from homology"/>
<keyword evidence="3" id="KW-0813">Transport</keyword>
<keyword evidence="5" id="KW-0997">Cell inner membrane</keyword>
<dbReference type="EMBL" id="QFQB01000023">
    <property type="protein sequence ID" value="PZQ46651.1"/>
    <property type="molecule type" value="Genomic_DNA"/>
</dbReference>
<keyword evidence="8" id="KW-0472">Membrane</keyword>
<dbReference type="InterPro" id="IPR006144">
    <property type="entry name" value="Secretion_HlyD_CS"/>
</dbReference>
<evidence type="ECO:0000256" key="6">
    <source>
        <dbReference type="ARBA" id="ARBA00022692"/>
    </source>
</evidence>
<dbReference type="InterPro" id="IPR010129">
    <property type="entry name" value="T1SS_HlyD"/>
</dbReference>
<evidence type="ECO:0000313" key="11">
    <source>
        <dbReference type="EMBL" id="PZQ46651.1"/>
    </source>
</evidence>
<dbReference type="NCBIfam" id="TIGR01843">
    <property type="entry name" value="type_I_hlyD"/>
    <property type="match status" value="1"/>
</dbReference>
<feature type="domain" description="AprE-like beta-barrel" evidence="10">
    <location>
        <begin position="327"/>
        <end position="415"/>
    </location>
</feature>
<protein>
    <submittedName>
        <fullName evidence="11">HlyD family type I secretion periplasmic adaptor subunit</fullName>
    </submittedName>
</protein>
<keyword evidence="4" id="KW-1003">Cell membrane</keyword>
<sequence length="438" mass="48847">MIRTSDNLIRHLSQAIQLEEAVNPAILRTTMMMISVTVIALSVWAGFTNINEVARTPGEIIPDGYQQVVQHLEGGIVSKINVKEGDSVKSGQILLELDGGGVYEDLKRAKNRKATLLMQEERLRAFLEKRAPNFADIEGANPALLADQTNFFQTMENNNVEERKVIQEQITQKRRMIQTLHAELTTAQKNLGISTQLYERREQLHAKGFLSETKYLESQQALNSIRGDIAQIQNRLSVIAAELNEYNNRLSSLSYSQNDRVSERLDAIIADKAQNDEMLQKMEGKYKRLSVRAPVDGAVKGLAVNTIGAVVSPGETLMEIVPAGDDLVVQVKIPPQNIAHLRIGQPVKVKLSSYDFSRYGLVNGTLENISATTFSGEGGERYYQGRIKLEHNYVGKNKENSIVPGMTVMAEIITGEKTILQYLLKPIHNSLKTAFSER</sequence>
<dbReference type="PANTHER" id="PTHR30386">
    <property type="entry name" value="MEMBRANE FUSION SUBUNIT OF EMRAB-TOLC MULTIDRUG EFFLUX PUMP"/>
    <property type="match status" value="1"/>
</dbReference>